<accession>A0ABT2H5Q0</accession>
<dbReference type="InterPro" id="IPR051912">
    <property type="entry name" value="Alkylbase_DNA_Glycosylase/TA"/>
</dbReference>
<dbReference type="EC" id="3.2.2.21" evidence="2"/>
<dbReference type="RefSeq" id="WP_259540137.1">
    <property type="nucleotide sequence ID" value="NZ_JANLCJ010000005.1"/>
</dbReference>
<evidence type="ECO:0000256" key="4">
    <source>
        <dbReference type="ARBA" id="ARBA00023204"/>
    </source>
</evidence>
<evidence type="ECO:0000256" key="2">
    <source>
        <dbReference type="ARBA" id="ARBA00012000"/>
    </source>
</evidence>
<proteinExistence type="predicted"/>
<comment type="catalytic activity">
    <reaction evidence="1">
        <text>Hydrolysis of alkylated DNA, releasing 3-methyladenine, 3-methylguanine, 7-methylguanine and 7-methyladenine.</text>
        <dbReference type="EC" id="3.2.2.21"/>
    </reaction>
</comment>
<dbReference type="Gene3D" id="1.10.340.30">
    <property type="entry name" value="Hypothetical protein, domain 2"/>
    <property type="match status" value="1"/>
</dbReference>
<feature type="domain" description="HhH-GPD" evidence="5">
    <location>
        <begin position="49"/>
        <end position="203"/>
    </location>
</feature>
<sequence length="218" mass="23236">MTDTAVFEEGTRELAERDPVIADLLAKTGPIVLPQQTDSNFAALVRAITYQQLAGAAARAIFGRLVAALGDEVTPERLSRLTPADLRAAGLSGAKTASVLDLAAKTLDGSVSLDEASIAAESDDEVIARLTTVRGIGPWTAEIFTMIHLGRPDVLPVGDLGIRKGYALGWKTEVPTEKQLLAIGEAYRPFRSVLSWYCWRADELYGRAKPSAVTGGAI</sequence>
<gene>
    <name evidence="6" type="ORF">N1032_15890</name>
</gene>
<dbReference type="EMBL" id="JANLCJ010000005">
    <property type="protein sequence ID" value="MCS5735229.1"/>
    <property type="molecule type" value="Genomic_DNA"/>
</dbReference>
<dbReference type="Proteomes" id="UP001165586">
    <property type="component" value="Unassembled WGS sequence"/>
</dbReference>
<evidence type="ECO:0000313" key="7">
    <source>
        <dbReference type="Proteomes" id="UP001165586"/>
    </source>
</evidence>
<dbReference type="Gene3D" id="1.10.1670.40">
    <property type="match status" value="1"/>
</dbReference>
<name>A0ABT2H5Q0_9MICO</name>
<evidence type="ECO:0000256" key="1">
    <source>
        <dbReference type="ARBA" id="ARBA00000086"/>
    </source>
</evidence>
<dbReference type="InterPro" id="IPR003265">
    <property type="entry name" value="HhH-GPD_domain"/>
</dbReference>
<keyword evidence="7" id="KW-1185">Reference proteome</keyword>
<keyword evidence="3" id="KW-0227">DNA damage</keyword>
<evidence type="ECO:0000313" key="6">
    <source>
        <dbReference type="EMBL" id="MCS5735229.1"/>
    </source>
</evidence>
<comment type="caution">
    <text evidence="6">The sequence shown here is derived from an EMBL/GenBank/DDBJ whole genome shotgun (WGS) entry which is preliminary data.</text>
</comment>
<dbReference type="InterPro" id="IPR011257">
    <property type="entry name" value="DNA_glycosylase"/>
</dbReference>
<evidence type="ECO:0000259" key="5">
    <source>
        <dbReference type="SMART" id="SM00478"/>
    </source>
</evidence>
<evidence type="ECO:0000256" key="3">
    <source>
        <dbReference type="ARBA" id="ARBA00022763"/>
    </source>
</evidence>
<reference evidence="6" key="1">
    <citation type="submission" date="2022-08" db="EMBL/GenBank/DDBJ databases">
        <authorList>
            <person name="Deng Y."/>
            <person name="Han X.-F."/>
            <person name="Zhang Y.-Q."/>
        </authorList>
    </citation>
    <scope>NUCLEOTIDE SEQUENCE</scope>
    <source>
        <strain evidence="6">CPCC 203386</strain>
    </source>
</reference>
<dbReference type="SMART" id="SM00478">
    <property type="entry name" value="ENDO3c"/>
    <property type="match status" value="1"/>
</dbReference>
<dbReference type="PANTHER" id="PTHR43003">
    <property type="entry name" value="DNA-3-METHYLADENINE GLYCOSYLASE"/>
    <property type="match status" value="1"/>
</dbReference>
<dbReference type="CDD" id="cd00056">
    <property type="entry name" value="ENDO3c"/>
    <property type="match status" value="1"/>
</dbReference>
<keyword evidence="4" id="KW-0234">DNA repair</keyword>
<organism evidence="6 7">
    <name type="scientific">Herbiconiux daphne</name>
    <dbReference type="NCBI Taxonomy" id="2970914"/>
    <lineage>
        <taxon>Bacteria</taxon>
        <taxon>Bacillati</taxon>
        <taxon>Actinomycetota</taxon>
        <taxon>Actinomycetes</taxon>
        <taxon>Micrococcales</taxon>
        <taxon>Microbacteriaceae</taxon>
        <taxon>Herbiconiux</taxon>
    </lineage>
</organism>
<dbReference type="Pfam" id="PF00730">
    <property type="entry name" value="HhH-GPD"/>
    <property type="match status" value="1"/>
</dbReference>
<dbReference type="SUPFAM" id="SSF48150">
    <property type="entry name" value="DNA-glycosylase"/>
    <property type="match status" value="1"/>
</dbReference>
<protein>
    <recommendedName>
        <fullName evidence="2">DNA-3-methyladenine glycosylase II</fullName>
        <ecNumber evidence="2">3.2.2.21</ecNumber>
    </recommendedName>
</protein>
<dbReference type="PANTHER" id="PTHR43003:SF5">
    <property type="entry name" value="DNA-3-METHYLADENINE GLYCOSYLASE"/>
    <property type="match status" value="1"/>
</dbReference>